<dbReference type="Pfam" id="PF00266">
    <property type="entry name" value="Aminotran_5"/>
    <property type="match status" value="1"/>
</dbReference>
<dbReference type="Gene3D" id="3.90.1150.10">
    <property type="entry name" value="Aspartate Aminotransferase, domain 1"/>
    <property type="match status" value="1"/>
</dbReference>
<dbReference type="AlphaFoldDB" id="A0A286GHE4"/>
<dbReference type="OrthoDB" id="7592443at2"/>
<dbReference type="SUPFAM" id="SSF53383">
    <property type="entry name" value="PLP-dependent transferases"/>
    <property type="match status" value="1"/>
</dbReference>
<dbReference type="InterPro" id="IPR000192">
    <property type="entry name" value="Aminotrans_V_dom"/>
</dbReference>
<reference evidence="3" key="1">
    <citation type="submission" date="2017-09" db="EMBL/GenBank/DDBJ databases">
        <authorList>
            <person name="Varghese N."/>
            <person name="Submissions S."/>
        </authorList>
    </citation>
    <scope>NUCLEOTIDE SEQUENCE [LARGE SCALE GENOMIC DNA]</scope>
    <source>
        <strain evidence="3">DSM 44270</strain>
    </source>
</reference>
<dbReference type="RefSeq" id="WP_097182776.1">
    <property type="nucleotide sequence ID" value="NZ_OCNK01000001.1"/>
</dbReference>
<dbReference type="Gene3D" id="3.40.640.10">
    <property type="entry name" value="Type I PLP-dependent aspartate aminotransferase-like (Major domain)"/>
    <property type="match status" value="1"/>
</dbReference>
<gene>
    <name evidence="2" type="ORF">SAMN06272739_1050</name>
</gene>
<protein>
    <submittedName>
        <fullName evidence="2">Cysteine desulfurase family protein, VC1184 subfamily</fullName>
    </submittedName>
</protein>
<evidence type="ECO:0000259" key="1">
    <source>
        <dbReference type="Pfam" id="PF00266"/>
    </source>
</evidence>
<name>A0A286GHE4_9ACTN</name>
<accession>A0A286GHE4</accession>
<evidence type="ECO:0000313" key="3">
    <source>
        <dbReference type="Proteomes" id="UP000219482"/>
    </source>
</evidence>
<keyword evidence="3" id="KW-1185">Reference proteome</keyword>
<organism evidence="2 3">
    <name type="scientific">Blastococcus haudaquaticus</name>
    <dbReference type="NCBI Taxonomy" id="1938745"/>
    <lineage>
        <taxon>Bacteria</taxon>
        <taxon>Bacillati</taxon>
        <taxon>Actinomycetota</taxon>
        <taxon>Actinomycetes</taxon>
        <taxon>Geodermatophilales</taxon>
        <taxon>Geodermatophilaceae</taxon>
        <taxon>Blastococcus</taxon>
    </lineage>
</organism>
<dbReference type="InterPro" id="IPR015422">
    <property type="entry name" value="PyrdxlP-dep_Trfase_small"/>
</dbReference>
<dbReference type="InterPro" id="IPR015421">
    <property type="entry name" value="PyrdxlP-dep_Trfase_major"/>
</dbReference>
<dbReference type="NCBIfam" id="TIGR01976">
    <property type="entry name" value="am_tr_V_VC1184"/>
    <property type="match status" value="1"/>
</dbReference>
<sequence length="401" mass="41720">MSYDVAAVRAQFPALRAGTAHFDGPGGTQVPEAVARAVADTLTAPIANRGRTTAAERTADDVVTGARSALADLLGADPRGIVFGRSATQLTFDASRAIAAGWGPGDEVVVSRLDHDANIRPWVIAAEAAGATVRWAAFDPATGELTADDVAEVLTDRTRLVAVTGASNLIGTRPPVAAIAERVHAAGALLAVDGVHLTAHAPVDVRALGADLYTCSPYKFLGPHCGVLTADPALLGSLAPAKLLPSSDDVPERFELGTLPYELMAGTTAAIDFLAGLAPDGGTRRERLLSAMAAVEEYEDGLREHLEAGLAALPGVRLWSRAAHRTPTLLATFDGRDAADAYRFLAARGVNAPAGSFYAIEASRWLGLGAAGGLRVGLAPYSDRDDVDRLLTGLREWLAVR</sequence>
<evidence type="ECO:0000313" key="2">
    <source>
        <dbReference type="EMBL" id="SOD94957.1"/>
    </source>
</evidence>
<dbReference type="EMBL" id="OCNK01000001">
    <property type="protein sequence ID" value="SOD94957.1"/>
    <property type="molecule type" value="Genomic_DNA"/>
</dbReference>
<proteinExistence type="predicted"/>
<dbReference type="InterPro" id="IPR015424">
    <property type="entry name" value="PyrdxlP-dep_Trfase"/>
</dbReference>
<dbReference type="InterPro" id="IPR011340">
    <property type="entry name" value="Cys_dSase-rel"/>
</dbReference>
<dbReference type="PANTHER" id="PTHR43586">
    <property type="entry name" value="CYSTEINE DESULFURASE"/>
    <property type="match status" value="1"/>
</dbReference>
<dbReference type="PANTHER" id="PTHR43586:SF21">
    <property type="entry name" value="PYRIDOXAL PHOSPHATE (PLP)-DEPENDENT ASPARTATE AMINOTRANSFERASE SUPERFAMILY"/>
    <property type="match status" value="1"/>
</dbReference>
<dbReference type="Proteomes" id="UP000219482">
    <property type="component" value="Unassembled WGS sequence"/>
</dbReference>
<feature type="domain" description="Aminotransferase class V" evidence="1">
    <location>
        <begin position="22"/>
        <end position="390"/>
    </location>
</feature>